<organism evidence="1 2">
    <name type="scientific">Globodera pallida</name>
    <name type="common">Potato cyst nematode worm</name>
    <name type="synonym">Heterodera pallida</name>
    <dbReference type="NCBI Taxonomy" id="36090"/>
    <lineage>
        <taxon>Eukaryota</taxon>
        <taxon>Metazoa</taxon>
        <taxon>Ecdysozoa</taxon>
        <taxon>Nematoda</taxon>
        <taxon>Chromadorea</taxon>
        <taxon>Rhabditida</taxon>
        <taxon>Tylenchina</taxon>
        <taxon>Tylenchomorpha</taxon>
        <taxon>Tylenchoidea</taxon>
        <taxon>Heteroderidae</taxon>
        <taxon>Heteroderinae</taxon>
        <taxon>Globodera</taxon>
    </lineage>
</organism>
<reference evidence="1" key="2">
    <citation type="submission" date="2014-05" db="EMBL/GenBank/DDBJ databases">
        <title>The genome and life-stage specific transcriptomes of Globodera pallida elucidate key aspects of plant parasitism by a cyst nematode.</title>
        <authorList>
            <person name="Cotton J.A."/>
            <person name="Lilley C.J."/>
            <person name="Jones L.M."/>
            <person name="Kikuchi T."/>
            <person name="Reid A.J."/>
            <person name="Thorpe P."/>
            <person name="Tsai I.J."/>
            <person name="Beasley H."/>
            <person name="Blok V."/>
            <person name="Cock P.J.A."/>
            <person name="Van den Akker S.E."/>
            <person name="Holroyd N."/>
            <person name="Hunt M."/>
            <person name="Mantelin S."/>
            <person name="Naghra H."/>
            <person name="Pain A."/>
            <person name="Palomares-Rius J.E."/>
            <person name="Zarowiecki M."/>
            <person name="Berriman M."/>
            <person name="Jones J.T."/>
            <person name="Urwin P.E."/>
        </authorList>
    </citation>
    <scope>NUCLEOTIDE SEQUENCE [LARGE SCALE GENOMIC DNA]</scope>
    <source>
        <strain evidence="1">Lindley</strain>
    </source>
</reference>
<dbReference type="AlphaFoldDB" id="A0A183BSY4"/>
<evidence type="ECO:0000313" key="1">
    <source>
        <dbReference type="Proteomes" id="UP000050741"/>
    </source>
</evidence>
<accession>A0A183BSY4</accession>
<reference evidence="1" key="1">
    <citation type="submission" date="2013-12" db="EMBL/GenBank/DDBJ databases">
        <authorList>
            <person name="Aslett M."/>
        </authorList>
    </citation>
    <scope>NUCLEOTIDE SEQUENCE [LARGE SCALE GENOMIC DNA]</scope>
    <source>
        <strain evidence="1">Lindley</strain>
    </source>
</reference>
<name>A0A183BSY4_GLOPA</name>
<dbReference type="Proteomes" id="UP000050741">
    <property type="component" value="Unassembled WGS sequence"/>
</dbReference>
<sequence>MEIHKLFGQWVVFSQDKVKFRECLRTNSLTAVAGVFFAVFNSCSWIKDKQLRHVDEQKCIGMVGRQLYDEGKQTALQGRLAVQRATIGLALARQTKTGGAKRLDGVVEGKYAPNLVGEMAELCYSLNLFYKEKKSKAL</sequence>
<evidence type="ECO:0000313" key="2">
    <source>
        <dbReference type="WBParaSite" id="GPLIN_000372000"/>
    </source>
</evidence>
<keyword evidence="1" id="KW-1185">Reference proteome</keyword>
<dbReference type="WBParaSite" id="GPLIN_000372000">
    <property type="protein sequence ID" value="GPLIN_000372000"/>
    <property type="gene ID" value="GPLIN_000372000"/>
</dbReference>
<protein>
    <submittedName>
        <fullName evidence="2">Acyl-CoA_dh_1 domain-containing protein</fullName>
    </submittedName>
</protein>
<reference evidence="2" key="3">
    <citation type="submission" date="2016-06" db="UniProtKB">
        <authorList>
            <consortium name="WormBaseParasite"/>
        </authorList>
    </citation>
    <scope>IDENTIFICATION</scope>
</reference>
<proteinExistence type="predicted"/>